<name>A0A382LNU1_9ZZZZ</name>
<evidence type="ECO:0000313" key="1">
    <source>
        <dbReference type="EMBL" id="SVC37405.1"/>
    </source>
</evidence>
<reference evidence="1" key="1">
    <citation type="submission" date="2018-05" db="EMBL/GenBank/DDBJ databases">
        <authorList>
            <person name="Lanie J.A."/>
            <person name="Ng W.-L."/>
            <person name="Kazmierczak K.M."/>
            <person name="Andrzejewski T.M."/>
            <person name="Davidsen T.M."/>
            <person name="Wayne K.J."/>
            <person name="Tettelin H."/>
            <person name="Glass J.I."/>
            <person name="Rusch D."/>
            <person name="Podicherti R."/>
            <person name="Tsui H.-C.T."/>
            <person name="Winkler M.E."/>
        </authorList>
    </citation>
    <scope>NUCLEOTIDE SEQUENCE</scope>
</reference>
<proteinExistence type="predicted"/>
<protein>
    <submittedName>
        <fullName evidence="1">Uncharacterized protein</fullName>
    </submittedName>
</protein>
<gene>
    <name evidence="1" type="ORF">METZ01_LOCUS290259</name>
</gene>
<dbReference type="EMBL" id="UINC01087761">
    <property type="protein sequence ID" value="SVC37405.1"/>
    <property type="molecule type" value="Genomic_DNA"/>
</dbReference>
<sequence>MTIIEYKLHPSPHGMQVPNFVTDGGYWWNKDDYTLIGTVPDGVEYYVPDTVVTLTLAELQARQRAIHAKYPMQKEPEFTENMTDDEVDAMVKAWVDARS</sequence>
<dbReference type="AlphaFoldDB" id="A0A382LNU1"/>
<organism evidence="1">
    <name type="scientific">marine metagenome</name>
    <dbReference type="NCBI Taxonomy" id="408172"/>
    <lineage>
        <taxon>unclassified sequences</taxon>
        <taxon>metagenomes</taxon>
        <taxon>ecological metagenomes</taxon>
    </lineage>
</organism>
<accession>A0A382LNU1</accession>